<protein>
    <submittedName>
        <fullName evidence="2">Uncharacterized protein</fullName>
    </submittedName>
</protein>
<reference evidence="2" key="1">
    <citation type="journal article" date="2019" name="Sci. Rep.">
        <title>Draft genome of Tanacetum cinerariifolium, the natural source of mosquito coil.</title>
        <authorList>
            <person name="Yamashiro T."/>
            <person name="Shiraishi A."/>
            <person name="Satake H."/>
            <person name="Nakayama K."/>
        </authorList>
    </citation>
    <scope>NUCLEOTIDE SEQUENCE</scope>
</reference>
<proteinExistence type="predicted"/>
<comment type="caution">
    <text evidence="2">The sequence shown here is derived from an EMBL/GenBank/DDBJ whole genome shotgun (WGS) entry which is preliminary data.</text>
</comment>
<evidence type="ECO:0000256" key="1">
    <source>
        <dbReference type="SAM" id="Coils"/>
    </source>
</evidence>
<evidence type="ECO:0000313" key="2">
    <source>
        <dbReference type="EMBL" id="GEU75356.1"/>
    </source>
</evidence>
<name>A0A6L2MMW1_TANCI</name>
<feature type="coiled-coil region" evidence="1">
    <location>
        <begin position="260"/>
        <end position="320"/>
    </location>
</feature>
<dbReference type="AlphaFoldDB" id="A0A6L2MMW1"/>
<sequence length="350" mass="39301">MFTMDRLPSDAIGIYSEHSHSCVFDDLPNDGYGYNDVERLCVHLIRLREMKEEVLVHSSLSYVWSNKECDLVFRRNNDNYEISICDFMALPSWGDTKIVEEPHHLFAPLDEGTSISLASVLTPHLGKRLGPPPSVSVASISGPAHVGTSAHDSTFEGFVAGGFARKSRVEAMQRHMDPLDALACSDLSCDVEYDEIPKDDFGIANRGEEIKLTLFPLAHGPYQIYCPYEGVSSLLYTKEERDGPHGPERNILCKDSFKDLDELNSHYTDLAASRVRLQKEFNRKKGMLSCFEKKELCSQRDFASEEVKKLQSQLADVRVASVGLTDKLTRTDAKLLEHALTVRDLQNELA</sequence>
<organism evidence="2">
    <name type="scientific">Tanacetum cinerariifolium</name>
    <name type="common">Dalmatian daisy</name>
    <name type="synonym">Chrysanthemum cinerariifolium</name>
    <dbReference type="NCBI Taxonomy" id="118510"/>
    <lineage>
        <taxon>Eukaryota</taxon>
        <taxon>Viridiplantae</taxon>
        <taxon>Streptophyta</taxon>
        <taxon>Embryophyta</taxon>
        <taxon>Tracheophyta</taxon>
        <taxon>Spermatophyta</taxon>
        <taxon>Magnoliopsida</taxon>
        <taxon>eudicotyledons</taxon>
        <taxon>Gunneridae</taxon>
        <taxon>Pentapetalae</taxon>
        <taxon>asterids</taxon>
        <taxon>campanulids</taxon>
        <taxon>Asterales</taxon>
        <taxon>Asteraceae</taxon>
        <taxon>Asteroideae</taxon>
        <taxon>Anthemideae</taxon>
        <taxon>Anthemidinae</taxon>
        <taxon>Tanacetum</taxon>
    </lineage>
</organism>
<keyword evidence="1" id="KW-0175">Coiled coil</keyword>
<accession>A0A6L2MMW1</accession>
<dbReference type="EMBL" id="BKCJ010007066">
    <property type="protein sequence ID" value="GEU75356.1"/>
    <property type="molecule type" value="Genomic_DNA"/>
</dbReference>
<gene>
    <name evidence="2" type="ORF">Tci_047334</name>
</gene>